<evidence type="ECO:0000256" key="1">
    <source>
        <dbReference type="ARBA" id="ARBA00022679"/>
    </source>
</evidence>
<dbReference type="GO" id="GO:0032259">
    <property type="term" value="P:methylation"/>
    <property type="evidence" value="ECO:0007669"/>
    <property type="project" value="UniProtKB-KW"/>
</dbReference>
<evidence type="ECO:0000313" key="4">
    <source>
        <dbReference type="Proteomes" id="UP000005926"/>
    </source>
</evidence>
<dbReference type="PANTHER" id="PTHR43861">
    <property type="entry name" value="TRANS-ACONITATE 2-METHYLTRANSFERASE-RELATED"/>
    <property type="match status" value="1"/>
</dbReference>
<dbReference type="EMBL" id="ACKZ01000014">
    <property type="protein sequence ID" value="EEW37599.1"/>
    <property type="molecule type" value="Genomic_DNA"/>
</dbReference>
<dbReference type="GeneID" id="78412984"/>
<dbReference type="Gene3D" id="3.40.50.150">
    <property type="entry name" value="Vaccinia Virus protein VP39"/>
    <property type="match status" value="1"/>
</dbReference>
<dbReference type="STRING" id="638301.HMPREF0444_0689"/>
<feature type="domain" description="Methyltransferase" evidence="2">
    <location>
        <begin position="41"/>
        <end position="134"/>
    </location>
</feature>
<keyword evidence="4" id="KW-1185">Reference proteome</keyword>
<dbReference type="Gene3D" id="2.20.25.110">
    <property type="entry name" value="S-adenosyl-L-methionine-dependent methyltransferases"/>
    <property type="match status" value="1"/>
</dbReference>
<dbReference type="GO" id="GO:0008168">
    <property type="term" value="F:methyltransferase activity"/>
    <property type="evidence" value="ECO:0007669"/>
    <property type="project" value="UniProtKB-KW"/>
</dbReference>
<keyword evidence="3" id="KW-0489">Methyltransferase</keyword>
<dbReference type="RefSeq" id="WP_005605993.1">
    <property type="nucleotide sequence ID" value="NZ_CP102283.1"/>
</dbReference>
<dbReference type="Proteomes" id="UP000005926">
    <property type="component" value="Unassembled WGS sequence"/>
</dbReference>
<dbReference type="EC" id="2.1.1.-" evidence="3"/>
<proteinExistence type="predicted"/>
<dbReference type="HOGENOM" id="CLU_069129_5_2_9"/>
<dbReference type="InterPro" id="IPR041698">
    <property type="entry name" value="Methyltransf_25"/>
</dbReference>
<accession>C8NFJ4</accession>
<dbReference type="AlphaFoldDB" id="C8NFJ4"/>
<evidence type="ECO:0000259" key="2">
    <source>
        <dbReference type="Pfam" id="PF13649"/>
    </source>
</evidence>
<gene>
    <name evidence="3" type="ORF">HMPREF0444_0689</name>
</gene>
<evidence type="ECO:0000313" key="3">
    <source>
        <dbReference type="EMBL" id="EEW37599.1"/>
    </source>
</evidence>
<dbReference type="CDD" id="cd02440">
    <property type="entry name" value="AdoMet_MTases"/>
    <property type="match status" value="1"/>
</dbReference>
<sequence length="246" mass="28752">MNYQKFAHVYDQVMDQQLYDEWTDYAVRSFSHSAKRPVRKVMELACGTGEVSMRLDDKGYEVIGVDLSKNMLEIAEKKAQGRHIKWLQADMRVLEEVPTTDAVTLFSDSLCYLTDFEDVVSVFEAVYDHLEEGGIFLFDVHSLHQMQEVFPGYQYHFVEDDFAFLWQSYELDEPGSVEHVIDMYIKQEDGNLYEHFQEVHEEQTFPIEMVKAALEMVGFTDIMVTADFGRSQVQETSPRWFFQAVK</sequence>
<comment type="caution">
    <text evidence="3">The sequence shown here is derived from an EMBL/GenBank/DDBJ whole genome shotgun (WGS) entry which is preliminary data.</text>
</comment>
<organism evidence="3 4">
    <name type="scientific">Granulicatella adiacens ATCC 49175</name>
    <dbReference type="NCBI Taxonomy" id="638301"/>
    <lineage>
        <taxon>Bacteria</taxon>
        <taxon>Bacillati</taxon>
        <taxon>Bacillota</taxon>
        <taxon>Bacilli</taxon>
        <taxon>Lactobacillales</taxon>
        <taxon>Carnobacteriaceae</taxon>
        <taxon>Granulicatella</taxon>
    </lineage>
</organism>
<reference evidence="3 4" key="1">
    <citation type="submission" date="2009-08" db="EMBL/GenBank/DDBJ databases">
        <authorList>
            <person name="Muzny D."/>
            <person name="Qin X."/>
            <person name="Deng J."/>
            <person name="Jiang H."/>
            <person name="Liu Y."/>
            <person name="Qu J."/>
            <person name="Song X.-Z."/>
            <person name="Zhang L."/>
            <person name="Thornton R."/>
            <person name="Coyle M."/>
            <person name="Francisco L."/>
            <person name="Jackson L."/>
            <person name="Javaid M."/>
            <person name="Korchina V."/>
            <person name="Kovar C."/>
            <person name="Mata R."/>
            <person name="Mathew T."/>
            <person name="Ngo R."/>
            <person name="Nguyen L."/>
            <person name="Nguyen N."/>
            <person name="Okwuonu G."/>
            <person name="Ongeri F."/>
            <person name="Pham C."/>
            <person name="Simmons D."/>
            <person name="Wilczek-Boney K."/>
            <person name="Hale W."/>
            <person name="Jakkamsetti A."/>
            <person name="Pham P."/>
            <person name="Ruth R."/>
            <person name="San Lucas F."/>
            <person name="Warren J."/>
            <person name="Zhang J."/>
            <person name="Zhao Z."/>
            <person name="Zhou C."/>
            <person name="Zhu D."/>
            <person name="Lee S."/>
            <person name="Bess C."/>
            <person name="Blankenburg K."/>
            <person name="Forbes L."/>
            <person name="Fu Q."/>
            <person name="Gubbala S."/>
            <person name="Hirani K."/>
            <person name="Jayaseelan J.C."/>
            <person name="Lara F."/>
            <person name="Munidasa M."/>
            <person name="Palculict T."/>
            <person name="Patil S."/>
            <person name="Pu L.-L."/>
            <person name="Saada N."/>
            <person name="Tang L."/>
            <person name="Weissenberger G."/>
            <person name="Zhu Y."/>
            <person name="Hemphill L."/>
            <person name="Shang Y."/>
            <person name="Youmans B."/>
            <person name="Ayvaz T."/>
            <person name="Ross M."/>
            <person name="Santibanez J."/>
            <person name="Aqrawi P."/>
            <person name="Gross S."/>
            <person name="Joshi V."/>
            <person name="Fowler G."/>
            <person name="Nazareth L."/>
            <person name="Reid J."/>
            <person name="Worley K."/>
            <person name="Petrosino J."/>
            <person name="Highlander S."/>
            <person name="Gibbs R."/>
        </authorList>
    </citation>
    <scope>NUCLEOTIDE SEQUENCE [LARGE SCALE GENOMIC DNA]</scope>
    <source>
        <strain evidence="3 4">ATCC 49175</strain>
    </source>
</reference>
<dbReference type="Pfam" id="PF13649">
    <property type="entry name" value="Methyltransf_25"/>
    <property type="match status" value="1"/>
</dbReference>
<dbReference type="eggNOG" id="COG2226">
    <property type="taxonomic scope" value="Bacteria"/>
</dbReference>
<dbReference type="SUPFAM" id="SSF53335">
    <property type="entry name" value="S-adenosyl-L-methionine-dependent methyltransferases"/>
    <property type="match status" value="1"/>
</dbReference>
<dbReference type="InterPro" id="IPR029063">
    <property type="entry name" value="SAM-dependent_MTases_sf"/>
</dbReference>
<keyword evidence="1 3" id="KW-0808">Transferase</keyword>
<name>C8NFJ4_9LACT</name>
<protein>
    <submittedName>
        <fullName evidence="3">Methyltransferase domain protein</fullName>
        <ecNumber evidence="3">2.1.1.-</ecNumber>
    </submittedName>
</protein>